<dbReference type="InterPro" id="IPR011089">
    <property type="entry name" value="GmrSD_C"/>
</dbReference>
<dbReference type="PANTHER" id="PTHR35149:SF1">
    <property type="entry name" value="DUF5655 DOMAIN-CONTAINING PROTEIN"/>
    <property type="match status" value="1"/>
</dbReference>
<accession>A0A3N0CBP6</accession>
<organism evidence="2 3">
    <name type="scientific">Arthrobacter oryzae</name>
    <dbReference type="NCBI Taxonomy" id="409290"/>
    <lineage>
        <taxon>Bacteria</taxon>
        <taxon>Bacillati</taxon>
        <taxon>Actinomycetota</taxon>
        <taxon>Actinomycetes</taxon>
        <taxon>Micrococcales</taxon>
        <taxon>Micrococcaceae</taxon>
        <taxon>Arthrobacter</taxon>
    </lineage>
</organism>
<proteinExistence type="predicted"/>
<dbReference type="EMBL" id="RBED01000021">
    <property type="protein sequence ID" value="RNL60877.1"/>
    <property type="molecule type" value="Genomic_DNA"/>
</dbReference>
<sequence>MLREEQTVAKLILSPDDHPSFSALLAQEPIGSKNNLVGGAYALLKERVDALAPGEEDYRSLIDLVAYLDNDVQVLLAVATGLPEAYVIFETLNDRGEDLTTADLLKNFLFSQAGNQGIGHAQSTWTRLSARFDKPEDFVKFLRYEYMSRKGHVTNRGLYKALQADVRGGTAAVRRYLEGAETALQRYVALREPDDASWSAQAIEVKDSLLAFRRFGFEASMPLLLAAFATWSHTDATRFVDVVASWSVRSWMAGTLGGGVAERAFCLAAEAVADKKAKSVGDVRLYMKDLVPDDATFRQAFTGYGSVTTTRAKYLLARLERQYLTDLQEQTDAMPDWSSKSVTVEHIFAKSTKRAGFENDEDFERFSLLRDQLQNLTLLERTLNGGLEDKSFEQKVSTYAQSVFALTRLLSENGGTWGFTEAEARSAMLAGLAAKAWPK</sequence>
<dbReference type="AlphaFoldDB" id="A0A3N0CBP6"/>
<evidence type="ECO:0000259" key="1">
    <source>
        <dbReference type="Pfam" id="PF07510"/>
    </source>
</evidence>
<evidence type="ECO:0000313" key="3">
    <source>
        <dbReference type="Proteomes" id="UP000273807"/>
    </source>
</evidence>
<feature type="domain" description="GmrSD restriction endonucleases C-terminal" evidence="1">
    <location>
        <begin position="292"/>
        <end position="430"/>
    </location>
</feature>
<comment type="caution">
    <text evidence="2">The sequence shown here is derived from an EMBL/GenBank/DDBJ whole genome shotgun (WGS) entry which is preliminary data.</text>
</comment>
<gene>
    <name evidence="2" type="ORF">D7003_01430</name>
</gene>
<protein>
    <submittedName>
        <fullName evidence="2">DUF262 domain-containing protein</fullName>
    </submittedName>
</protein>
<keyword evidence="3" id="KW-1185">Reference proteome</keyword>
<name>A0A3N0CBP6_9MICC</name>
<dbReference type="Proteomes" id="UP000273807">
    <property type="component" value="Unassembled WGS sequence"/>
</dbReference>
<evidence type="ECO:0000313" key="2">
    <source>
        <dbReference type="EMBL" id="RNL60877.1"/>
    </source>
</evidence>
<dbReference type="PANTHER" id="PTHR35149">
    <property type="entry name" value="SLL5132 PROTEIN"/>
    <property type="match status" value="1"/>
</dbReference>
<dbReference type="Pfam" id="PF07510">
    <property type="entry name" value="GmrSD_C"/>
    <property type="match status" value="1"/>
</dbReference>
<reference evidence="2 3" key="1">
    <citation type="submission" date="2018-10" db="EMBL/GenBank/DDBJ databases">
        <title>Genome sequencing of Arthrobacter oryzae TNB02.</title>
        <authorList>
            <person name="Cho Y.-J."/>
            <person name="Cho A."/>
            <person name="Kim O.-S."/>
        </authorList>
    </citation>
    <scope>NUCLEOTIDE SEQUENCE [LARGE SCALE GENOMIC DNA]</scope>
    <source>
        <strain evidence="2 3">TNB02</strain>
    </source>
</reference>